<dbReference type="InterPro" id="IPR020630">
    <property type="entry name" value="THF_DH/CycHdrlase_cat_dom"/>
</dbReference>
<dbReference type="FunFam" id="3.40.50.720:FF:000189">
    <property type="entry name" value="Bifunctional protein FolD"/>
    <property type="match status" value="1"/>
</dbReference>
<dbReference type="Gene3D" id="3.40.50.10860">
    <property type="entry name" value="Leucine Dehydrogenase, chain A, domain 1"/>
    <property type="match status" value="1"/>
</dbReference>
<evidence type="ECO:0000256" key="2">
    <source>
        <dbReference type="ARBA" id="ARBA00011738"/>
    </source>
</evidence>
<dbReference type="AlphaFoldDB" id="A0A1I6IFS4"/>
<dbReference type="NCBIfam" id="NF010764">
    <property type="entry name" value="PRK14167.1"/>
    <property type="match status" value="1"/>
</dbReference>
<keyword evidence="8" id="KW-0658">Purine biosynthesis</keyword>
<keyword evidence="8" id="KW-0368">Histidine biosynthesis</keyword>
<evidence type="ECO:0000256" key="1">
    <source>
        <dbReference type="ARBA" id="ARBA00004777"/>
    </source>
</evidence>
<keyword evidence="5 8" id="KW-0521">NADP</keyword>
<keyword evidence="6 8" id="KW-0560">Oxidoreductase</keyword>
<dbReference type="InterPro" id="IPR036291">
    <property type="entry name" value="NAD(P)-bd_dom_sf"/>
</dbReference>
<dbReference type="Pfam" id="PF02882">
    <property type="entry name" value="THF_DHG_CYH_C"/>
    <property type="match status" value="1"/>
</dbReference>
<evidence type="ECO:0000256" key="4">
    <source>
        <dbReference type="ARBA" id="ARBA00022801"/>
    </source>
</evidence>
<keyword evidence="3 8" id="KW-0554">One-carbon metabolism</keyword>
<evidence type="ECO:0000256" key="6">
    <source>
        <dbReference type="ARBA" id="ARBA00023002"/>
    </source>
</evidence>
<comment type="catalytic activity">
    <reaction evidence="8">
        <text>(6R)-5,10-methylene-5,6,7,8-tetrahydrofolate + NADP(+) = (6R)-5,10-methenyltetrahydrofolate + NADPH</text>
        <dbReference type="Rhea" id="RHEA:22812"/>
        <dbReference type="ChEBI" id="CHEBI:15636"/>
        <dbReference type="ChEBI" id="CHEBI:57455"/>
        <dbReference type="ChEBI" id="CHEBI:57783"/>
        <dbReference type="ChEBI" id="CHEBI:58349"/>
        <dbReference type="EC" id="1.5.1.5"/>
    </reaction>
</comment>
<comment type="function">
    <text evidence="8">Catalyzes the oxidation of 5,10-methylenetetrahydrofolate to 5,10-methenyltetrahydrofolate and then the hydrolysis of 5,10-methenyltetrahydrofolate to 10-formyltetrahydrofolate.</text>
</comment>
<dbReference type="GO" id="GO:0004488">
    <property type="term" value="F:methylenetetrahydrofolate dehydrogenase (NADP+) activity"/>
    <property type="evidence" value="ECO:0007669"/>
    <property type="project" value="UniProtKB-UniRule"/>
</dbReference>
<feature type="binding site" evidence="8">
    <location>
        <begin position="205"/>
        <end position="207"/>
    </location>
    <ligand>
        <name>NADP(+)</name>
        <dbReference type="ChEBI" id="CHEBI:58349"/>
    </ligand>
</feature>
<comment type="subunit">
    <text evidence="2 8">Homodimer.</text>
</comment>
<evidence type="ECO:0000256" key="7">
    <source>
        <dbReference type="ARBA" id="ARBA00023268"/>
    </source>
</evidence>
<evidence type="ECO:0000259" key="10">
    <source>
        <dbReference type="Pfam" id="PF02882"/>
    </source>
</evidence>
<name>A0A1I6IFS4_9EURY</name>
<reference evidence="12" key="1">
    <citation type="submission" date="2016-10" db="EMBL/GenBank/DDBJ databases">
        <authorList>
            <person name="Varghese N."/>
            <person name="Submissions S."/>
        </authorList>
    </citation>
    <scope>NUCLEOTIDE SEQUENCE [LARGE SCALE GENOMIC DNA]</scope>
    <source>
        <strain evidence="12">CGMCC 1.8711</strain>
    </source>
</reference>
<dbReference type="GO" id="GO:0006164">
    <property type="term" value="P:purine nucleotide biosynthetic process"/>
    <property type="evidence" value="ECO:0007669"/>
    <property type="project" value="UniProtKB-KW"/>
</dbReference>
<dbReference type="FunFam" id="3.40.50.10860:FF:000005">
    <property type="entry name" value="C-1-tetrahydrofolate synthase, cytoplasmic, putative"/>
    <property type="match status" value="1"/>
</dbReference>
<dbReference type="PANTHER" id="PTHR48099:SF5">
    <property type="entry name" value="C-1-TETRAHYDROFOLATE SYNTHASE, CYTOPLASMIC"/>
    <property type="match status" value="1"/>
</dbReference>
<evidence type="ECO:0000259" key="9">
    <source>
        <dbReference type="Pfam" id="PF00763"/>
    </source>
</evidence>
<dbReference type="HAMAP" id="MF_01576">
    <property type="entry name" value="THF_DHG_CYH"/>
    <property type="match status" value="1"/>
</dbReference>
<dbReference type="Pfam" id="PF00763">
    <property type="entry name" value="THF_DHG_CYH"/>
    <property type="match status" value="1"/>
</dbReference>
<dbReference type="InterPro" id="IPR046346">
    <property type="entry name" value="Aminoacid_DH-like_N_sf"/>
</dbReference>
<dbReference type="PANTHER" id="PTHR48099">
    <property type="entry name" value="C-1-TETRAHYDROFOLATE SYNTHASE, CYTOPLASMIC-RELATED"/>
    <property type="match status" value="1"/>
</dbReference>
<dbReference type="GO" id="GO:0035999">
    <property type="term" value="P:tetrahydrofolate interconversion"/>
    <property type="evidence" value="ECO:0007669"/>
    <property type="project" value="UniProtKB-UniRule"/>
</dbReference>
<dbReference type="SUPFAM" id="SSF53223">
    <property type="entry name" value="Aminoacid dehydrogenase-like, N-terminal domain"/>
    <property type="match status" value="1"/>
</dbReference>
<evidence type="ECO:0000256" key="3">
    <source>
        <dbReference type="ARBA" id="ARBA00022563"/>
    </source>
</evidence>
<dbReference type="InterPro" id="IPR000672">
    <property type="entry name" value="THF_DH/CycHdrlase"/>
</dbReference>
<dbReference type="EC" id="1.5.1.5" evidence="8"/>
<accession>A0A1I6IFS4</accession>
<dbReference type="STRING" id="555875.SAMN04488124_3198"/>
<keyword evidence="8" id="KW-0028">Amino-acid biosynthesis</keyword>
<feature type="binding site" evidence="8">
    <location>
        <position position="275"/>
    </location>
    <ligand>
        <name>NADP(+)</name>
        <dbReference type="ChEBI" id="CHEBI:58349"/>
    </ligand>
</feature>
<feature type="domain" description="Tetrahydrofolate dehydrogenase/cyclohydrolase catalytic" evidence="9">
    <location>
        <begin position="46"/>
        <end position="160"/>
    </location>
</feature>
<comment type="catalytic activity">
    <reaction evidence="8">
        <text>(6R)-5,10-methenyltetrahydrofolate + H2O = (6R)-10-formyltetrahydrofolate + H(+)</text>
        <dbReference type="Rhea" id="RHEA:23700"/>
        <dbReference type="ChEBI" id="CHEBI:15377"/>
        <dbReference type="ChEBI" id="CHEBI:15378"/>
        <dbReference type="ChEBI" id="CHEBI:57455"/>
        <dbReference type="ChEBI" id="CHEBI:195366"/>
        <dbReference type="EC" id="3.5.4.9"/>
    </reaction>
</comment>
<evidence type="ECO:0000256" key="8">
    <source>
        <dbReference type="HAMAP-Rule" id="MF_01576"/>
    </source>
</evidence>
<feature type="domain" description="Tetrahydrofolate dehydrogenase/cyclohydrolase NAD(P)-binding" evidence="10">
    <location>
        <begin position="179"/>
        <end position="328"/>
    </location>
</feature>
<dbReference type="EC" id="3.5.4.9" evidence="8"/>
<dbReference type="GO" id="GO:0005829">
    <property type="term" value="C:cytosol"/>
    <property type="evidence" value="ECO:0007669"/>
    <property type="project" value="TreeGrafter"/>
</dbReference>
<sequence length="338" mass="36132">MTCDTESVWKKVRHGTASAAEARADEKFDSVDRSCATVNPTMTTIIDGNEVADQIQSEVSTCVDTLRDDGVTPGLATVLMSDDGASETYVSMKQRTCEELGIESFHHEIDPDEPAEVLFDRIDELNEDPAVHGILVQMPVPDHVEKRAVLERIDPVKDVDGFHPENVGKLVAGNARYKPCTPHGVQKMLAAYDIETEGRDAVVVGRSDIVGKPMANLFIQRDDGGNATTTVCHSRTDDLAAKTREADILVAAAGVPEMIDGEMVGEGATVVDVGINRVDADNEKGYELVGDVDFESAKEKASAITPVPGGVGPLTIAMLMYNTVKGASLQSGVPVDLP</sequence>
<gene>
    <name evidence="8" type="primary">folD</name>
    <name evidence="11" type="ORF">SAMN04488124_3198</name>
</gene>
<dbReference type="GO" id="GO:0004477">
    <property type="term" value="F:methenyltetrahydrofolate cyclohydrolase activity"/>
    <property type="evidence" value="ECO:0007669"/>
    <property type="project" value="UniProtKB-UniRule"/>
</dbReference>
<dbReference type="SUPFAM" id="SSF51735">
    <property type="entry name" value="NAD(P)-binding Rossmann-fold domains"/>
    <property type="match status" value="1"/>
</dbReference>
<dbReference type="UniPathway" id="UPA00193"/>
<evidence type="ECO:0000313" key="12">
    <source>
        <dbReference type="Proteomes" id="UP000243250"/>
    </source>
</evidence>
<proteinExistence type="inferred from homology"/>
<dbReference type="CDD" id="cd01080">
    <property type="entry name" value="NAD_bind_m-THF_DH_Cyclohyd"/>
    <property type="match status" value="1"/>
</dbReference>
<evidence type="ECO:0000256" key="5">
    <source>
        <dbReference type="ARBA" id="ARBA00022857"/>
    </source>
</evidence>
<evidence type="ECO:0000313" key="11">
    <source>
        <dbReference type="EMBL" id="SFR65504.1"/>
    </source>
</evidence>
<keyword evidence="8" id="KW-0486">Methionine biosynthesis</keyword>
<dbReference type="InterPro" id="IPR020631">
    <property type="entry name" value="THF_DH/CycHdrlase_NAD-bd_dom"/>
</dbReference>
<dbReference type="Proteomes" id="UP000243250">
    <property type="component" value="Unassembled WGS sequence"/>
</dbReference>
<dbReference type="PRINTS" id="PR00085">
    <property type="entry name" value="THFDHDRGNASE"/>
</dbReference>
<comment type="caution">
    <text evidence="8">Lacks conserved residue(s) required for the propagation of feature annotation.</text>
</comment>
<dbReference type="EMBL" id="FOYS01000005">
    <property type="protein sequence ID" value="SFR65504.1"/>
    <property type="molecule type" value="Genomic_DNA"/>
</dbReference>
<protein>
    <recommendedName>
        <fullName evidence="8">Bifunctional protein FolD</fullName>
    </recommendedName>
    <domain>
        <recommendedName>
            <fullName evidence="8">Methylenetetrahydrofolate dehydrogenase</fullName>
            <ecNumber evidence="8">1.5.1.5</ecNumber>
        </recommendedName>
    </domain>
    <domain>
        <recommendedName>
            <fullName evidence="8">Methenyltetrahydrofolate cyclohydrolase</fullName>
            <ecNumber evidence="8">3.5.4.9</ecNumber>
        </recommendedName>
    </domain>
</protein>
<keyword evidence="4 8" id="KW-0378">Hydrolase</keyword>
<comment type="pathway">
    <text evidence="1 8">One-carbon metabolism; tetrahydrofolate interconversion.</text>
</comment>
<keyword evidence="7 8" id="KW-0511">Multifunctional enzyme</keyword>
<dbReference type="GO" id="GO:0009086">
    <property type="term" value="P:methionine biosynthetic process"/>
    <property type="evidence" value="ECO:0007669"/>
    <property type="project" value="UniProtKB-KW"/>
</dbReference>
<organism evidence="11 12">
    <name type="scientific">Halogeometricum limi</name>
    <dbReference type="NCBI Taxonomy" id="555875"/>
    <lineage>
        <taxon>Archaea</taxon>
        <taxon>Methanobacteriati</taxon>
        <taxon>Methanobacteriota</taxon>
        <taxon>Stenosarchaea group</taxon>
        <taxon>Halobacteria</taxon>
        <taxon>Halobacteriales</taxon>
        <taxon>Haloferacaceae</taxon>
        <taxon>Halogeometricum</taxon>
    </lineage>
</organism>
<keyword evidence="12" id="KW-1185">Reference proteome</keyword>
<dbReference type="GO" id="GO:0000105">
    <property type="term" value="P:L-histidine biosynthetic process"/>
    <property type="evidence" value="ECO:0007669"/>
    <property type="project" value="UniProtKB-KW"/>
</dbReference>
<dbReference type="Gene3D" id="3.40.50.720">
    <property type="entry name" value="NAD(P)-binding Rossmann-like Domain"/>
    <property type="match status" value="1"/>
</dbReference>
<comment type="similarity">
    <text evidence="8">Belongs to the tetrahydrofolate dehydrogenase/cyclohydrolase family.</text>
</comment>